<name>A0ABQ4WZD8_9ASTR</name>
<gene>
    <name evidence="1" type="ORF">Tco_0653038</name>
</gene>
<comment type="caution">
    <text evidence="1">The sequence shown here is derived from an EMBL/GenBank/DDBJ whole genome shotgun (WGS) entry which is preliminary data.</text>
</comment>
<evidence type="ECO:0000313" key="2">
    <source>
        <dbReference type="Proteomes" id="UP001151760"/>
    </source>
</evidence>
<dbReference type="EMBL" id="BQNB010009066">
    <property type="protein sequence ID" value="GJS58254.1"/>
    <property type="molecule type" value="Genomic_DNA"/>
</dbReference>
<reference evidence="1" key="2">
    <citation type="submission" date="2022-01" db="EMBL/GenBank/DDBJ databases">
        <authorList>
            <person name="Yamashiro T."/>
            <person name="Shiraishi A."/>
            <person name="Satake H."/>
            <person name="Nakayama K."/>
        </authorList>
    </citation>
    <scope>NUCLEOTIDE SEQUENCE</scope>
</reference>
<proteinExistence type="predicted"/>
<reference evidence="1" key="1">
    <citation type="journal article" date="2022" name="Int. J. Mol. Sci.">
        <title>Draft Genome of Tanacetum Coccineum: Genomic Comparison of Closely Related Tanacetum-Family Plants.</title>
        <authorList>
            <person name="Yamashiro T."/>
            <person name="Shiraishi A."/>
            <person name="Nakayama K."/>
            <person name="Satake H."/>
        </authorList>
    </citation>
    <scope>NUCLEOTIDE SEQUENCE</scope>
</reference>
<protein>
    <submittedName>
        <fullName evidence="1">Uncharacterized protein</fullName>
    </submittedName>
</protein>
<accession>A0ABQ4WZD8</accession>
<sequence length="102" mass="11136">MIARGSSKSGEERDSEICKLLGLIGGERFASPILTNSRLPENYLFLLVKTGKGPIKVDAPKFVKQISQTMDGVLKASHHSSRSFSVTLARVTVLDQTRGQSF</sequence>
<dbReference type="Proteomes" id="UP001151760">
    <property type="component" value="Unassembled WGS sequence"/>
</dbReference>
<evidence type="ECO:0000313" key="1">
    <source>
        <dbReference type="EMBL" id="GJS58254.1"/>
    </source>
</evidence>
<organism evidence="1 2">
    <name type="scientific">Tanacetum coccineum</name>
    <dbReference type="NCBI Taxonomy" id="301880"/>
    <lineage>
        <taxon>Eukaryota</taxon>
        <taxon>Viridiplantae</taxon>
        <taxon>Streptophyta</taxon>
        <taxon>Embryophyta</taxon>
        <taxon>Tracheophyta</taxon>
        <taxon>Spermatophyta</taxon>
        <taxon>Magnoliopsida</taxon>
        <taxon>eudicotyledons</taxon>
        <taxon>Gunneridae</taxon>
        <taxon>Pentapetalae</taxon>
        <taxon>asterids</taxon>
        <taxon>campanulids</taxon>
        <taxon>Asterales</taxon>
        <taxon>Asteraceae</taxon>
        <taxon>Asteroideae</taxon>
        <taxon>Anthemideae</taxon>
        <taxon>Anthemidinae</taxon>
        <taxon>Tanacetum</taxon>
    </lineage>
</organism>
<keyword evidence="2" id="KW-1185">Reference proteome</keyword>